<feature type="repeat" description="TPR" evidence="3">
    <location>
        <begin position="180"/>
        <end position="213"/>
    </location>
</feature>
<dbReference type="Pfam" id="PF13181">
    <property type="entry name" value="TPR_8"/>
    <property type="match status" value="1"/>
</dbReference>
<dbReference type="PANTHER" id="PTHR44943">
    <property type="entry name" value="CELLULOSE SYNTHASE OPERON PROTEIN C"/>
    <property type="match status" value="1"/>
</dbReference>
<keyword evidence="2 3" id="KW-0802">TPR repeat</keyword>
<dbReference type="EMBL" id="JBHUIP010000014">
    <property type="protein sequence ID" value="MFD2264975.1"/>
    <property type="molecule type" value="Genomic_DNA"/>
</dbReference>
<dbReference type="PROSITE" id="PS50293">
    <property type="entry name" value="TPR_REGION"/>
    <property type="match status" value="2"/>
</dbReference>
<accession>A0ABW5DWT4</accession>
<evidence type="ECO:0000313" key="4">
    <source>
        <dbReference type="EMBL" id="MFD2264975.1"/>
    </source>
</evidence>
<dbReference type="PANTHER" id="PTHR44943:SF8">
    <property type="entry name" value="TPR REPEAT-CONTAINING PROTEIN MJ0263"/>
    <property type="match status" value="1"/>
</dbReference>
<proteinExistence type="predicted"/>
<evidence type="ECO:0000256" key="1">
    <source>
        <dbReference type="ARBA" id="ARBA00022737"/>
    </source>
</evidence>
<evidence type="ECO:0000256" key="2">
    <source>
        <dbReference type="ARBA" id="ARBA00022803"/>
    </source>
</evidence>
<dbReference type="SUPFAM" id="SSF53756">
    <property type="entry name" value="UDP-Glycosyltransferase/glycogen phosphorylase"/>
    <property type="match status" value="1"/>
</dbReference>
<dbReference type="Pfam" id="PF13432">
    <property type="entry name" value="TPR_16"/>
    <property type="match status" value="1"/>
</dbReference>
<dbReference type="Gene3D" id="1.25.40.10">
    <property type="entry name" value="Tetratricopeptide repeat domain"/>
    <property type="match status" value="3"/>
</dbReference>
<dbReference type="RefSeq" id="WP_379878141.1">
    <property type="nucleotide sequence ID" value="NZ_JBHUIP010000014.1"/>
</dbReference>
<dbReference type="InterPro" id="IPR051685">
    <property type="entry name" value="Ycf3/AcsC/BcsC/TPR_MFPF"/>
</dbReference>
<keyword evidence="5" id="KW-1185">Reference proteome</keyword>
<dbReference type="InterPro" id="IPR011990">
    <property type="entry name" value="TPR-like_helical_dom_sf"/>
</dbReference>
<sequence length="621" mass="68232">MSETPESTVIIVEPTAQAKSTPVLAAPPAGKAAAKSAQPLPTRLTDLDKRLRELSARAQHAEAVTLLEQMRATAPKEHRITARLARYALAANDIDKAETAAKLALTEGAADSWCYVAMASAARRRGDLPRALTVIDGALALPGTFAELHLERAEILKAQGNRAGAALAYEAAININPDIPNALTLLGQMVHSLGELERARLIFEQIIDRTPNTQQPQLQLGNVLQAVGMEEQALEAYAKVIALNPKHGGVHTNRGAVLRRLKRYDEAMAAYDKAIELDPMGSGAFYNRGNLLKSQGKLDEALDSYDRSLALDPNNGTTHWNKALALLTKGDLLAGFREYEWRWRYPQFPTKPRSFTQPVWIGDPLNGRTLFVYSEQGQGDMFQFLRFLPILKKLGGGKIVLEVHEELVSLITPQRFADTVIARGAQPPDFDVHVPIGSLAHRLGVTLEKLPNRPYLAPLPNVADPLGPKDGKTKRIGLVWAGNPNYSGDKDRSMRFDQIRPLLDIPNIEWISLQKGYAEAQLPADAPIKPLGPQLTDWPTTAATIAGLDLVISTCTSVPHLTGALGRPAWVMLAHDADWRWLDRSRNDSPWYPSIRLFRQPKPGDWASVVQDVVQALTPKK</sequence>
<feature type="repeat" description="TPR" evidence="3">
    <location>
        <begin position="248"/>
        <end position="281"/>
    </location>
</feature>
<evidence type="ECO:0000256" key="3">
    <source>
        <dbReference type="PROSITE-ProRule" id="PRU00339"/>
    </source>
</evidence>
<name>A0ABW5DWT4_9PROT</name>
<comment type="caution">
    <text evidence="4">The sequence shown here is derived from an EMBL/GenBank/DDBJ whole genome shotgun (WGS) entry which is preliminary data.</text>
</comment>
<reference evidence="5" key="1">
    <citation type="journal article" date="2019" name="Int. J. Syst. Evol. Microbiol.">
        <title>The Global Catalogue of Microorganisms (GCM) 10K type strain sequencing project: providing services to taxonomists for standard genome sequencing and annotation.</title>
        <authorList>
            <consortium name="The Broad Institute Genomics Platform"/>
            <consortium name="The Broad Institute Genome Sequencing Center for Infectious Disease"/>
            <person name="Wu L."/>
            <person name="Ma J."/>
        </authorList>
    </citation>
    <scope>NUCLEOTIDE SEQUENCE [LARGE SCALE GENOMIC DNA]</scope>
    <source>
        <strain evidence="5">CGMCC 1.19062</strain>
    </source>
</reference>
<dbReference type="InterPro" id="IPR019734">
    <property type="entry name" value="TPR_rpt"/>
</dbReference>
<feature type="repeat" description="TPR" evidence="3">
    <location>
        <begin position="282"/>
        <end position="315"/>
    </location>
</feature>
<dbReference type="SUPFAM" id="SSF48452">
    <property type="entry name" value="TPR-like"/>
    <property type="match status" value="1"/>
</dbReference>
<dbReference type="SMART" id="SM00028">
    <property type="entry name" value="TPR"/>
    <property type="match status" value="6"/>
</dbReference>
<dbReference type="Proteomes" id="UP001597295">
    <property type="component" value="Unassembled WGS sequence"/>
</dbReference>
<gene>
    <name evidence="4" type="ORF">ACFSM5_18875</name>
</gene>
<organism evidence="4 5">
    <name type="scientific">Lacibacterium aquatile</name>
    <dbReference type="NCBI Taxonomy" id="1168082"/>
    <lineage>
        <taxon>Bacteria</taxon>
        <taxon>Pseudomonadati</taxon>
        <taxon>Pseudomonadota</taxon>
        <taxon>Alphaproteobacteria</taxon>
        <taxon>Rhodospirillales</taxon>
        <taxon>Rhodospirillaceae</taxon>
    </lineage>
</organism>
<keyword evidence="1" id="KW-0677">Repeat</keyword>
<feature type="repeat" description="TPR" evidence="3">
    <location>
        <begin position="214"/>
        <end position="247"/>
    </location>
</feature>
<dbReference type="Pfam" id="PF00515">
    <property type="entry name" value="TPR_1"/>
    <property type="match status" value="2"/>
</dbReference>
<evidence type="ECO:0000313" key="5">
    <source>
        <dbReference type="Proteomes" id="UP001597295"/>
    </source>
</evidence>
<dbReference type="Gene3D" id="3.40.50.2000">
    <property type="entry name" value="Glycogen Phosphorylase B"/>
    <property type="match status" value="1"/>
</dbReference>
<dbReference type="PROSITE" id="PS50005">
    <property type="entry name" value="TPR"/>
    <property type="match status" value="4"/>
</dbReference>
<protein>
    <submittedName>
        <fullName evidence="4">Tetratricopeptide repeat protein</fullName>
    </submittedName>
</protein>